<comment type="caution">
    <text evidence="2">The sequence shown here is derived from an EMBL/GenBank/DDBJ whole genome shotgun (WGS) entry which is preliminary data.</text>
</comment>
<dbReference type="InterPro" id="IPR013096">
    <property type="entry name" value="Cupin_2"/>
</dbReference>
<sequence>MVTYGDWVSVARSERYAIRDAVVGPYTVSETLLWHGQSTRGHEHERDEVYYFISGYGRMIVGEKSIDTPWGSVVYVGPNEYHRVENIGGVQPLRFLSFFVGEPGRPEVTSDD</sequence>
<dbReference type="Pfam" id="PF07883">
    <property type="entry name" value="Cupin_2"/>
    <property type="match status" value="1"/>
</dbReference>
<protein>
    <recommendedName>
        <fullName evidence="1">Cupin type-2 domain-containing protein</fullName>
    </recommendedName>
</protein>
<dbReference type="SUPFAM" id="SSF51182">
    <property type="entry name" value="RmlC-like cupins"/>
    <property type="match status" value="1"/>
</dbReference>
<dbReference type="EMBL" id="LAZR01000431">
    <property type="protein sequence ID" value="KKN69203.1"/>
    <property type="molecule type" value="Genomic_DNA"/>
</dbReference>
<dbReference type="InterPro" id="IPR011051">
    <property type="entry name" value="RmlC_Cupin_sf"/>
</dbReference>
<evidence type="ECO:0000259" key="1">
    <source>
        <dbReference type="Pfam" id="PF07883"/>
    </source>
</evidence>
<dbReference type="Gene3D" id="2.60.120.10">
    <property type="entry name" value="Jelly Rolls"/>
    <property type="match status" value="1"/>
</dbReference>
<accession>A0A0F9VTW1</accession>
<dbReference type="AlphaFoldDB" id="A0A0F9VTW1"/>
<dbReference type="InterPro" id="IPR014710">
    <property type="entry name" value="RmlC-like_jellyroll"/>
</dbReference>
<reference evidence="2" key="1">
    <citation type="journal article" date="2015" name="Nature">
        <title>Complex archaea that bridge the gap between prokaryotes and eukaryotes.</title>
        <authorList>
            <person name="Spang A."/>
            <person name="Saw J.H."/>
            <person name="Jorgensen S.L."/>
            <person name="Zaremba-Niedzwiedzka K."/>
            <person name="Martijn J."/>
            <person name="Lind A.E."/>
            <person name="van Eijk R."/>
            <person name="Schleper C."/>
            <person name="Guy L."/>
            <person name="Ettema T.J."/>
        </authorList>
    </citation>
    <scope>NUCLEOTIDE SEQUENCE</scope>
</reference>
<name>A0A0F9VTW1_9ZZZZ</name>
<evidence type="ECO:0000313" key="2">
    <source>
        <dbReference type="EMBL" id="KKN69203.1"/>
    </source>
</evidence>
<feature type="domain" description="Cupin type-2" evidence="1">
    <location>
        <begin position="33"/>
        <end position="98"/>
    </location>
</feature>
<proteinExistence type="predicted"/>
<organism evidence="2">
    <name type="scientific">marine sediment metagenome</name>
    <dbReference type="NCBI Taxonomy" id="412755"/>
    <lineage>
        <taxon>unclassified sequences</taxon>
        <taxon>metagenomes</taxon>
        <taxon>ecological metagenomes</taxon>
    </lineage>
</organism>
<gene>
    <name evidence="2" type="ORF">LCGC14_0443790</name>
</gene>